<proteinExistence type="predicted"/>
<keyword evidence="3" id="KW-1185">Reference proteome</keyword>
<dbReference type="Gene3D" id="1.25.40.20">
    <property type="entry name" value="Ankyrin repeat-containing domain"/>
    <property type="match status" value="1"/>
</dbReference>
<name>A0A6P5Y916_DURZI</name>
<dbReference type="AlphaFoldDB" id="A0A6P5Y916"/>
<evidence type="ECO:0000259" key="2">
    <source>
        <dbReference type="Pfam" id="PF13962"/>
    </source>
</evidence>
<feature type="transmembrane region" description="Helical" evidence="1">
    <location>
        <begin position="383"/>
        <end position="405"/>
    </location>
</feature>
<evidence type="ECO:0000313" key="3">
    <source>
        <dbReference type="Proteomes" id="UP000515121"/>
    </source>
</evidence>
<dbReference type="GeneID" id="111289828"/>
<dbReference type="InterPro" id="IPR036770">
    <property type="entry name" value="Ankyrin_rpt-contain_sf"/>
</dbReference>
<keyword evidence="1" id="KW-0472">Membrane</keyword>
<sequence length="549" mass="60935">MENPSRSALLTCLKAIYGISGDSATIKTLFYNSSSPLTAKLLSDKTVLRAVIAAGQTEIVEFLVKFMSEEDLLVTDSMGNTAMSNAAVHGDTKIAQCLFKRNNNLVTILNKEGKSPVQLACNGNHIDTTHYLYSVTPIDFLRQDNGIYGSELLSNCIRHKMFGLKVKQSAASSDDDFSYTSGRAKNNSKNIITEGIQRIYDLKSIHANALAFLRRVCEYTATIDGQQLIQVGVHHAVFKAPRRGITEPIVEIFKTNPDLILLSDDKGRDFFKIATIYRQEKVFGLIYGFDSSKKTSFALADSEGNSLLHLAATLGTESKAKLTPISGAALQMQRELQWFKEMENILPQVHARYKNNEGYTARQLFDGTHKELAKQGEEWMKKVASSSTVVGTLIMTIMFAAAFTVPGGNDQNSGFPIYLTSGRAQYYKDAFMIFIVSDAISLFTSSTSVLMFLGILTSRYAMEDFLISLPKKLIIGLSTLFISIATMMAAFCATLFIMLQGRVWIIIPIILLATIPITRFVWLQFPLLVKIFISTYGAGIFDKKIKLWT</sequence>
<feature type="transmembrane region" description="Helical" evidence="1">
    <location>
        <begin position="430"/>
        <end position="453"/>
    </location>
</feature>
<dbReference type="InterPro" id="IPR026961">
    <property type="entry name" value="PGG_dom"/>
</dbReference>
<dbReference type="PANTHER" id="PTHR24177">
    <property type="entry name" value="CASKIN"/>
    <property type="match status" value="1"/>
</dbReference>
<evidence type="ECO:0000256" key="1">
    <source>
        <dbReference type="SAM" id="Phobius"/>
    </source>
</evidence>
<feature type="domain" description="PGG" evidence="2">
    <location>
        <begin position="377"/>
        <end position="497"/>
    </location>
</feature>
<dbReference type="RefSeq" id="XP_022736907.1">
    <property type="nucleotide sequence ID" value="XM_022881172.1"/>
</dbReference>
<dbReference type="SUPFAM" id="SSF48403">
    <property type="entry name" value="Ankyrin repeat"/>
    <property type="match status" value="1"/>
</dbReference>
<dbReference type="PANTHER" id="PTHR24177:SF329">
    <property type="entry name" value="ANKYRIN REPEAT PROTEIN"/>
    <property type="match status" value="1"/>
</dbReference>
<accession>A0A6P5Y916</accession>
<gene>
    <name evidence="4" type="primary">LOC111289828</name>
</gene>
<reference evidence="4" key="1">
    <citation type="submission" date="2025-08" db="UniProtKB">
        <authorList>
            <consortium name="RefSeq"/>
        </authorList>
    </citation>
    <scope>IDENTIFICATION</scope>
    <source>
        <tissue evidence="4">Fruit stalk</tissue>
    </source>
</reference>
<dbReference type="Pfam" id="PF12796">
    <property type="entry name" value="Ank_2"/>
    <property type="match status" value="1"/>
</dbReference>
<dbReference type="Proteomes" id="UP000515121">
    <property type="component" value="Unplaced"/>
</dbReference>
<dbReference type="Pfam" id="PF13962">
    <property type="entry name" value="PGG"/>
    <property type="match status" value="1"/>
</dbReference>
<organism evidence="3 4">
    <name type="scientific">Durio zibethinus</name>
    <name type="common">Durian</name>
    <dbReference type="NCBI Taxonomy" id="66656"/>
    <lineage>
        <taxon>Eukaryota</taxon>
        <taxon>Viridiplantae</taxon>
        <taxon>Streptophyta</taxon>
        <taxon>Embryophyta</taxon>
        <taxon>Tracheophyta</taxon>
        <taxon>Spermatophyta</taxon>
        <taxon>Magnoliopsida</taxon>
        <taxon>eudicotyledons</taxon>
        <taxon>Gunneridae</taxon>
        <taxon>Pentapetalae</taxon>
        <taxon>rosids</taxon>
        <taxon>malvids</taxon>
        <taxon>Malvales</taxon>
        <taxon>Malvaceae</taxon>
        <taxon>Helicteroideae</taxon>
        <taxon>Durio</taxon>
    </lineage>
</organism>
<dbReference type="InterPro" id="IPR002110">
    <property type="entry name" value="Ankyrin_rpt"/>
</dbReference>
<keyword evidence="1" id="KW-0812">Transmembrane</keyword>
<protein>
    <submittedName>
        <fullName evidence="4">Ankyrin repeat-containing protein NPR4-like isoform X2</fullName>
    </submittedName>
</protein>
<evidence type="ECO:0000313" key="4">
    <source>
        <dbReference type="RefSeq" id="XP_022736907.1"/>
    </source>
</evidence>
<dbReference type="SMART" id="SM00248">
    <property type="entry name" value="ANK"/>
    <property type="match status" value="3"/>
</dbReference>
<feature type="transmembrane region" description="Helical" evidence="1">
    <location>
        <begin position="503"/>
        <end position="522"/>
    </location>
</feature>
<dbReference type="GO" id="GO:0016020">
    <property type="term" value="C:membrane"/>
    <property type="evidence" value="ECO:0007669"/>
    <property type="project" value="TreeGrafter"/>
</dbReference>
<feature type="transmembrane region" description="Helical" evidence="1">
    <location>
        <begin position="473"/>
        <end position="497"/>
    </location>
</feature>
<keyword evidence="1" id="KW-1133">Transmembrane helix</keyword>